<keyword evidence="8" id="KW-1185">Reference proteome</keyword>
<evidence type="ECO:0000313" key="7">
    <source>
        <dbReference type="EMBL" id="AUN96276.1"/>
    </source>
</evidence>
<evidence type="ECO:0000313" key="8">
    <source>
        <dbReference type="Proteomes" id="UP000242205"/>
    </source>
</evidence>
<dbReference type="OrthoDB" id="9816320at2"/>
<evidence type="ECO:0000256" key="2">
    <source>
        <dbReference type="ARBA" id="ARBA00023015"/>
    </source>
</evidence>
<protein>
    <submittedName>
        <fullName evidence="7">TetR family transcriptional regulator</fullName>
    </submittedName>
</protein>
<dbReference type="Pfam" id="PF13977">
    <property type="entry name" value="TetR_C_6"/>
    <property type="match status" value="1"/>
</dbReference>
<dbReference type="PROSITE" id="PS50977">
    <property type="entry name" value="HTH_TETR_2"/>
    <property type="match status" value="1"/>
</dbReference>
<dbReference type="AlphaFoldDB" id="A0A2I6SAI7"/>
<dbReference type="InterPro" id="IPR009057">
    <property type="entry name" value="Homeodomain-like_sf"/>
</dbReference>
<dbReference type="InterPro" id="IPR039538">
    <property type="entry name" value="BetI_C"/>
</dbReference>
<dbReference type="InterPro" id="IPR050109">
    <property type="entry name" value="HTH-type_TetR-like_transc_reg"/>
</dbReference>
<sequence>MPHTARAEARRAQVLDAALACFREHGFHGASIARICKASGMSPGHIYHYFRNKEEIIAAIVEQDVARILDFHDRMRSSDDLVATMRECVAEGVRDTLDADAAALKLEILAEAARNPRIAELVQAADRRLRTSFIETLRAVGVVRGDDAQMNDCVDTLCAMFDGLMTRGVRNPDLDVAAVTRRYQERVLELLGITA</sequence>
<dbReference type="InterPro" id="IPR001647">
    <property type="entry name" value="HTH_TetR"/>
</dbReference>
<dbReference type="Gene3D" id="1.10.357.10">
    <property type="entry name" value="Tetracycline Repressor, domain 2"/>
    <property type="match status" value="1"/>
</dbReference>
<evidence type="ECO:0000256" key="5">
    <source>
        <dbReference type="PROSITE-ProRule" id="PRU00335"/>
    </source>
</evidence>
<dbReference type="GO" id="GO:0000976">
    <property type="term" value="F:transcription cis-regulatory region binding"/>
    <property type="evidence" value="ECO:0007669"/>
    <property type="project" value="TreeGrafter"/>
</dbReference>
<feature type="domain" description="HTH tetR-type" evidence="6">
    <location>
        <begin position="8"/>
        <end position="68"/>
    </location>
</feature>
<dbReference type="EMBL" id="CP025682">
    <property type="protein sequence ID" value="AUN96276.1"/>
    <property type="molecule type" value="Genomic_DNA"/>
</dbReference>
<organism evidence="7 8">
    <name type="scientific">Pseudazoarcus pumilus</name>
    <dbReference type="NCBI Taxonomy" id="2067960"/>
    <lineage>
        <taxon>Bacteria</taxon>
        <taxon>Pseudomonadati</taxon>
        <taxon>Pseudomonadota</taxon>
        <taxon>Betaproteobacteria</taxon>
        <taxon>Rhodocyclales</taxon>
        <taxon>Zoogloeaceae</taxon>
        <taxon>Pseudazoarcus</taxon>
    </lineage>
</organism>
<dbReference type="Pfam" id="PF00440">
    <property type="entry name" value="TetR_N"/>
    <property type="match status" value="1"/>
</dbReference>
<keyword evidence="2" id="KW-0805">Transcription regulation</keyword>
<keyword evidence="1" id="KW-0678">Repressor</keyword>
<dbReference type="PRINTS" id="PR00455">
    <property type="entry name" value="HTHTETR"/>
</dbReference>
<accession>A0A2I6SAI7</accession>
<proteinExistence type="predicted"/>
<reference evidence="7 8" key="1">
    <citation type="submission" date="2018-01" db="EMBL/GenBank/DDBJ databases">
        <authorList>
            <person name="Fu G.-Y."/>
        </authorList>
    </citation>
    <scope>NUCLEOTIDE SEQUENCE [LARGE SCALE GENOMIC DNA]</scope>
    <source>
        <strain evidence="7 8">SY39</strain>
    </source>
</reference>
<evidence type="ECO:0000256" key="1">
    <source>
        <dbReference type="ARBA" id="ARBA00022491"/>
    </source>
</evidence>
<dbReference type="PANTHER" id="PTHR30055">
    <property type="entry name" value="HTH-TYPE TRANSCRIPTIONAL REGULATOR RUTR"/>
    <property type="match status" value="1"/>
</dbReference>
<dbReference type="SUPFAM" id="SSF48498">
    <property type="entry name" value="Tetracyclin repressor-like, C-terminal domain"/>
    <property type="match status" value="1"/>
</dbReference>
<keyword evidence="3 5" id="KW-0238">DNA-binding</keyword>
<dbReference type="InterPro" id="IPR036271">
    <property type="entry name" value="Tet_transcr_reg_TetR-rel_C_sf"/>
</dbReference>
<keyword evidence="4" id="KW-0804">Transcription</keyword>
<dbReference type="Proteomes" id="UP000242205">
    <property type="component" value="Chromosome"/>
</dbReference>
<feature type="DNA-binding region" description="H-T-H motif" evidence="5">
    <location>
        <begin position="31"/>
        <end position="50"/>
    </location>
</feature>
<dbReference type="GO" id="GO:0003700">
    <property type="term" value="F:DNA-binding transcription factor activity"/>
    <property type="evidence" value="ECO:0007669"/>
    <property type="project" value="TreeGrafter"/>
</dbReference>
<evidence type="ECO:0000256" key="4">
    <source>
        <dbReference type="ARBA" id="ARBA00023163"/>
    </source>
</evidence>
<gene>
    <name evidence="7" type="ORF">C0099_00220</name>
</gene>
<evidence type="ECO:0000259" key="6">
    <source>
        <dbReference type="PROSITE" id="PS50977"/>
    </source>
</evidence>
<name>A0A2I6SAI7_9RHOO</name>
<dbReference type="PANTHER" id="PTHR30055:SF234">
    <property type="entry name" value="HTH-TYPE TRANSCRIPTIONAL REGULATOR BETI"/>
    <property type="match status" value="1"/>
</dbReference>
<evidence type="ECO:0000256" key="3">
    <source>
        <dbReference type="ARBA" id="ARBA00023125"/>
    </source>
</evidence>
<dbReference type="SUPFAM" id="SSF46689">
    <property type="entry name" value="Homeodomain-like"/>
    <property type="match status" value="1"/>
</dbReference>
<dbReference type="KEGG" id="atw:C0099_00220"/>